<reference evidence="2 3" key="1">
    <citation type="journal article" date="2003" name="Int. J. Syst. Evol. Microbiol.">
        <title>Kocuria polaris sp. nov., an orange-pigmented psychrophilic bacterium isolated from an Antarctic cyanobacterial mat sample.</title>
        <authorList>
            <person name="Reddy G.S."/>
            <person name="Prakash J.S."/>
            <person name="Prabahar V."/>
            <person name="Matsumoto G.I."/>
            <person name="Stackebrandt E."/>
            <person name="Shivaji S."/>
        </authorList>
    </citation>
    <scope>NUCLEOTIDE SEQUENCE [LARGE SCALE GENOMIC DNA]</scope>
    <source>
        <strain evidence="2 3">CMS 76or</strain>
    </source>
</reference>
<protein>
    <recommendedName>
        <fullName evidence="4">Tat pathway signal sequence domain protein</fullName>
    </recommendedName>
</protein>
<sequence length="178" mass="20253">MSIETSTTAAPQPAGARRHARKAVLSLASLTLAAGALPLLGAPAQAAPAQAASTQSSVLETASHKPHQKHCSVDAHKPSWTWHHGKKYVKYPFHVKCHKGYKVEVKQYYYAVDKHDHHYYTGGHHDYYWGGSWGGEHWKHLDHHDAKKVYHVVKYRYYDGKHWSPWYQETSHWTGLGH</sequence>
<comment type="caution">
    <text evidence="2">The sequence shown here is derived from an EMBL/GenBank/DDBJ whole genome shotgun (WGS) entry which is preliminary data.</text>
</comment>
<feature type="chain" id="PRO_5039208136" description="Tat pathway signal sequence domain protein" evidence="1">
    <location>
        <begin position="47"/>
        <end position="178"/>
    </location>
</feature>
<dbReference type="Proteomes" id="UP000030466">
    <property type="component" value="Unassembled WGS sequence"/>
</dbReference>
<evidence type="ECO:0000256" key="1">
    <source>
        <dbReference type="SAM" id="SignalP"/>
    </source>
</evidence>
<dbReference type="OrthoDB" id="9962806at2"/>
<keyword evidence="3" id="KW-1185">Reference proteome</keyword>
<evidence type="ECO:0000313" key="3">
    <source>
        <dbReference type="Proteomes" id="UP000030466"/>
    </source>
</evidence>
<evidence type="ECO:0008006" key="4">
    <source>
        <dbReference type="Google" id="ProtNLM"/>
    </source>
</evidence>
<feature type="signal peptide" evidence="1">
    <location>
        <begin position="1"/>
        <end position="46"/>
    </location>
</feature>
<dbReference type="RefSeq" id="WP_017834730.1">
    <property type="nucleotide sequence ID" value="NZ_JSUH01000001.1"/>
</dbReference>
<name>A0A0A6VXF2_KOCRO</name>
<proteinExistence type="predicted"/>
<evidence type="ECO:0000313" key="2">
    <source>
        <dbReference type="EMBL" id="KHD98923.1"/>
    </source>
</evidence>
<accession>A0A0A6VXF2</accession>
<organism evidence="2 3">
    <name type="scientific">Kocuria rosea subsp. polaris</name>
    <dbReference type="NCBI Taxonomy" id="136273"/>
    <lineage>
        <taxon>Bacteria</taxon>
        <taxon>Bacillati</taxon>
        <taxon>Actinomycetota</taxon>
        <taxon>Actinomycetes</taxon>
        <taxon>Micrococcales</taxon>
        <taxon>Micrococcaceae</taxon>
        <taxon>Kocuria</taxon>
    </lineage>
</organism>
<dbReference type="AlphaFoldDB" id="A0A0A6VXF2"/>
<keyword evidence="1" id="KW-0732">Signal</keyword>
<dbReference type="PROSITE" id="PS51318">
    <property type="entry name" value="TAT"/>
    <property type="match status" value="1"/>
</dbReference>
<dbReference type="EMBL" id="JSUH01000001">
    <property type="protein sequence ID" value="KHD98923.1"/>
    <property type="molecule type" value="Genomic_DNA"/>
</dbReference>
<dbReference type="InterPro" id="IPR006311">
    <property type="entry name" value="TAT_signal"/>
</dbReference>
<gene>
    <name evidence="2" type="ORF">GY22_00740</name>
</gene>